<reference evidence="1" key="3">
    <citation type="journal article" date="2019" name="BMC Res. Notes">
        <title>Complete genome sequence of the Sulfodiicoccus acidiphilus strain HS-1T, the first crenarchaeon that lacks polB3, isolated from an acidic hot spring in Ohwaku-dani, Hakone, Japan.</title>
        <authorList>
            <person name="Sakai H.D."/>
            <person name="Kurosawa N."/>
        </authorList>
    </citation>
    <scope>NUCLEOTIDE SEQUENCE</scope>
    <source>
        <strain evidence="1">HS-1</strain>
    </source>
</reference>
<evidence type="ECO:0000313" key="3">
    <source>
        <dbReference type="Proteomes" id="UP000276741"/>
    </source>
</evidence>
<keyword evidence="3" id="KW-1185">Reference proteome</keyword>
<reference evidence="3" key="2">
    <citation type="submission" date="2018-04" db="EMBL/GenBank/DDBJ databases">
        <title>Complete genome sequence of Sulfodiicoccus acidiphilus strain HS-1.</title>
        <authorList>
            <person name="Sakai H.D."/>
            <person name="Kurosawa N."/>
        </authorList>
    </citation>
    <scope>NUCLEOTIDE SEQUENCE [LARGE SCALE GENOMIC DNA]</scope>
    <source>
        <strain evidence="3">HS-1</strain>
    </source>
</reference>
<evidence type="ECO:0000313" key="1">
    <source>
        <dbReference type="EMBL" id="BBD72787.1"/>
    </source>
</evidence>
<dbReference type="Proteomes" id="UP000276741">
    <property type="component" value="Chromosome"/>
</dbReference>
<accession>A0A348B3N5</accession>
<dbReference type="EMBL" id="BMQS01000015">
    <property type="protein sequence ID" value="GGT99809.1"/>
    <property type="molecule type" value="Genomic_DNA"/>
</dbReference>
<dbReference type="AlphaFoldDB" id="A0A348B3N5"/>
<sequence>MVRGNGLKTWLTVYRQMNGGWSKAIGYQAMKVEAANHKPVICPEGTIAPQGVVKRSVPH</sequence>
<dbReference type="Proteomes" id="UP000616143">
    <property type="component" value="Unassembled WGS sequence"/>
</dbReference>
<organism evidence="1 3">
    <name type="scientific">Sulfodiicoccus acidiphilus</name>
    <dbReference type="NCBI Taxonomy" id="1670455"/>
    <lineage>
        <taxon>Archaea</taxon>
        <taxon>Thermoproteota</taxon>
        <taxon>Thermoprotei</taxon>
        <taxon>Sulfolobales</taxon>
        <taxon>Sulfolobaceae</taxon>
        <taxon>Sulfodiicoccus</taxon>
    </lineage>
</organism>
<dbReference type="KEGG" id="sacd:HS1genome_1176"/>
<proteinExistence type="predicted"/>
<dbReference type="EMBL" id="AP018553">
    <property type="protein sequence ID" value="BBD72787.1"/>
    <property type="molecule type" value="Genomic_DNA"/>
</dbReference>
<reference evidence="2" key="4">
    <citation type="submission" date="2020-09" db="EMBL/GenBank/DDBJ databases">
        <authorList>
            <person name="Sun Q."/>
            <person name="Ohkuma M."/>
        </authorList>
    </citation>
    <scope>NUCLEOTIDE SEQUENCE</scope>
    <source>
        <strain evidence="2">JCM 31740</strain>
    </source>
</reference>
<protein>
    <submittedName>
        <fullName evidence="1">Uncharacterized protein</fullName>
    </submittedName>
</protein>
<evidence type="ECO:0000313" key="2">
    <source>
        <dbReference type="EMBL" id="GGT99809.1"/>
    </source>
</evidence>
<gene>
    <name evidence="2" type="ORF">GCM10007116_16490</name>
    <name evidence="1" type="ORF">HS1genome_1176</name>
</gene>
<name>A0A348B3N5_9CREN</name>
<reference evidence="2" key="1">
    <citation type="journal article" date="2014" name="Int. J. Syst. Evol. Microbiol.">
        <title>Complete genome sequence of Corynebacterium casei LMG S-19264T (=DSM 44701T), isolated from a smear-ripened cheese.</title>
        <authorList>
            <consortium name="US DOE Joint Genome Institute (JGI-PGF)"/>
            <person name="Walter F."/>
            <person name="Albersmeier A."/>
            <person name="Kalinowski J."/>
            <person name="Ruckert C."/>
        </authorList>
    </citation>
    <scope>NUCLEOTIDE SEQUENCE</scope>
    <source>
        <strain evidence="2">JCM 31740</strain>
    </source>
</reference>